<feature type="transmembrane region" description="Helical" evidence="5">
    <location>
        <begin position="142"/>
        <end position="165"/>
    </location>
</feature>
<evidence type="ECO:0000313" key="7">
    <source>
        <dbReference type="EMBL" id="GAA1810518.1"/>
    </source>
</evidence>
<dbReference type="Proteomes" id="UP001500002">
    <property type="component" value="Unassembled WGS sequence"/>
</dbReference>
<keyword evidence="4 5" id="KW-0472">Membrane</keyword>
<feature type="transmembrane region" description="Helical" evidence="5">
    <location>
        <begin position="20"/>
        <end position="48"/>
    </location>
</feature>
<reference evidence="7 8" key="1">
    <citation type="journal article" date="2019" name="Int. J. Syst. Evol. Microbiol.">
        <title>The Global Catalogue of Microorganisms (GCM) 10K type strain sequencing project: providing services to taxonomists for standard genome sequencing and annotation.</title>
        <authorList>
            <consortium name="The Broad Institute Genomics Platform"/>
            <consortium name="The Broad Institute Genome Sequencing Center for Infectious Disease"/>
            <person name="Wu L."/>
            <person name="Ma J."/>
        </authorList>
    </citation>
    <scope>NUCLEOTIDE SEQUENCE [LARGE SCALE GENOMIC DNA]</scope>
    <source>
        <strain evidence="7 8">JCM 14322</strain>
    </source>
</reference>
<comment type="caution">
    <text evidence="7">The sequence shown here is derived from an EMBL/GenBank/DDBJ whole genome shotgun (WGS) entry which is preliminary data.</text>
</comment>
<feature type="transmembrane region" description="Helical" evidence="5">
    <location>
        <begin position="120"/>
        <end position="136"/>
    </location>
</feature>
<evidence type="ECO:0000256" key="2">
    <source>
        <dbReference type="ARBA" id="ARBA00022692"/>
    </source>
</evidence>
<evidence type="ECO:0000313" key="8">
    <source>
        <dbReference type="Proteomes" id="UP001500002"/>
    </source>
</evidence>
<evidence type="ECO:0000259" key="6">
    <source>
        <dbReference type="Pfam" id="PF13515"/>
    </source>
</evidence>
<feature type="transmembrane region" description="Helical" evidence="5">
    <location>
        <begin position="294"/>
        <end position="310"/>
    </location>
</feature>
<dbReference type="InterPro" id="IPR049453">
    <property type="entry name" value="Memb_transporter_dom"/>
</dbReference>
<evidence type="ECO:0000256" key="3">
    <source>
        <dbReference type="ARBA" id="ARBA00022989"/>
    </source>
</evidence>
<dbReference type="EMBL" id="BAAANJ010000006">
    <property type="protein sequence ID" value="GAA1810518.1"/>
    <property type="molecule type" value="Genomic_DNA"/>
</dbReference>
<gene>
    <name evidence="7" type="ORF">GCM10009749_19080</name>
</gene>
<organism evidence="7 8">
    <name type="scientific">Agromyces neolithicus</name>
    <dbReference type="NCBI Taxonomy" id="269420"/>
    <lineage>
        <taxon>Bacteria</taxon>
        <taxon>Bacillati</taxon>
        <taxon>Actinomycetota</taxon>
        <taxon>Actinomycetes</taxon>
        <taxon>Micrococcales</taxon>
        <taxon>Microbacteriaceae</taxon>
        <taxon>Agromyces</taxon>
    </lineage>
</organism>
<keyword evidence="3 5" id="KW-1133">Transmembrane helix</keyword>
<proteinExistence type="predicted"/>
<keyword evidence="8" id="KW-1185">Reference proteome</keyword>
<evidence type="ECO:0000256" key="5">
    <source>
        <dbReference type="SAM" id="Phobius"/>
    </source>
</evidence>
<feature type="transmembrane region" description="Helical" evidence="5">
    <location>
        <begin position="322"/>
        <end position="342"/>
    </location>
</feature>
<feature type="transmembrane region" description="Helical" evidence="5">
    <location>
        <begin position="94"/>
        <end position="113"/>
    </location>
</feature>
<dbReference type="Pfam" id="PF13515">
    <property type="entry name" value="FUSC_2"/>
    <property type="match status" value="1"/>
</dbReference>
<evidence type="ECO:0000256" key="1">
    <source>
        <dbReference type="ARBA" id="ARBA00004141"/>
    </source>
</evidence>
<protein>
    <submittedName>
        <fullName evidence="7">FUSC family protein</fullName>
    </submittedName>
</protein>
<sequence length="355" mass="36736">MSPTGAASRLRALRTLEFEVGIRAALAAVIPLVVLLMLGHVELAPYAAFGGMTAIFGRGEHYRARARTVGTAAVALVASVAAGTLLAAADAPLWAEALALVAVLIVGTLVVAVARLGPPTTLFFVFALLVCAEVPTPTDQVAVRIAITALSAAFAFGLSVSGWMLRRFGGERVRAVLKELPKHPPARFDALGDRAVWLNIAQVVLAAVGAGAVALAFGVGHPYWAVVGAIAVVPPPGAAHSLTRARHRVFGTIGGVLVTALILWPDPPVWVLIIVIGIAQFGAEVLVGRHYGAAMLFVTPLALVVSWIASPSDPGGLLVDRVIETVIGCAVGVVLVLAGRFVESRWGRLAPADGR</sequence>
<accession>A0ABN2M6K7</accession>
<feature type="domain" description="Integral membrane bound transporter" evidence="6">
    <location>
        <begin position="210"/>
        <end position="334"/>
    </location>
</feature>
<feature type="transmembrane region" description="Helical" evidence="5">
    <location>
        <begin position="69"/>
        <end position="88"/>
    </location>
</feature>
<feature type="transmembrane region" description="Helical" evidence="5">
    <location>
        <begin position="196"/>
        <end position="217"/>
    </location>
</feature>
<dbReference type="RefSeq" id="WP_344295689.1">
    <property type="nucleotide sequence ID" value="NZ_BAAANJ010000006.1"/>
</dbReference>
<comment type="subcellular location">
    <subcellularLocation>
        <location evidence="1">Membrane</location>
        <topology evidence="1">Multi-pass membrane protein</topology>
    </subcellularLocation>
</comment>
<evidence type="ECO:0000256" key="4">
    <source>
        <dbReference type="ARBA" id="ARBA00023136"/>
    </source>
</evidence>
<name>A0ABN2M6K7_9MICO</name>
<keyword evidence="2 5" id="KW-0812">Transmembrane</keyword>